<keyword evidence="1" id="KW-0234">DNA repair</keyword>
<keyword evidence="1" id="KW-0067">ATP-binding</keyword>
<keyword evidence="1 4" id="KW-0347">Helicase</keyword>
<comment type="similarity">
    <text evidence="1">Belongs to the helicase family.</text>
</comment>
<comment type="cofactor">
    <cofactor evidence="1">
        <name>Mg(2+)</name>
        <dbReference type="ChEBI" id="CHEBI:18420"/>
    </cofactor>
</comment>
<keyword evidence="1" id="KW-0547">Nucleotide-binding</keyword>
<keyword evidence="1" id="KW-0233">DNA recombination</keyword>
<evidence type="ECO:0000313" key="5">
    <source>
        <dbReference type="Proteomes" id="UP001362999"/>
    </source>
</evidence>
<keyword evidence="1" id="KW-0378">Hydrolase</keyword>
<feature type="domain" description="DNA helicase Pif1-like DEAD-box helicase" evidence="3">
    <location>
        <begin position="1"/>
        <end position="190"/>
    </location>
</feature>
<dbReference type="GO" id="GO:0000723">
    <property type="term" value="P:telomere maintenance"/>
    <property type="evidence" value="ECO:0007669"/>
    <property type="project" value="InterPro"/>
</dbReference>
<proteinExistence type="inferred from homology"/>
<dbReference type="GO" id="GO:0016787">
    <property type="term" value="F:hydrolase activity"/>
    <property type="evidence" value="ECO:0007669"/>
    <property type="project" value="UniProtKB-KW"/>
</dbReference>
<keyword evidence="1" id="KW-0227">DNA damage</keyword>
<reference evidence="4 5" key="1">
    <citation type="journal article" date="2024" name="J Genomics">
        <title>Draft genome sequencing and assembly of Favolaschia claudopus CIRM-BRFM 2984 isolated from oak limbs.</title>
        <authorList>
            <person name="Navarro D."/>
            <person name="Drula E."/>
            <person name="Chaduli D."/>
            <person name="Cazenave R."/>
            <person name="Ahrendt S."/>
            <person name="Wang J."/>
            <person name="Lipzen A."/>
            <person name="Daum C."/>
            <person name="Barry K."/>
            <person name="Grigoriev I.V."/>
            <person name="Favel A."/>
            <person name="Rosso M.N."/>
            <person name="Martin F."/>
        </authorList>
    </citation>
    <scope>NUCLEOTIDE SEQUENCE [LARGE SCALE GENOMIC DNA]</scope>
    <source>
        <strain evidence="4 5">CIRM-BRFM 2984</strain>
    </source>
</reference>
<evidence type="ECO:0000313" key="4">
    <source>
        <dbReference type="EMBL" id="KAK6997322.1"/>
    </source>
</evidence>
<dbReference type="InterPro" id="IPR010285">
    <property type="entry name" value="DNA_helicase_pif1-like_DEAD"/>
</dbReference>
<comment type="caution">
    <text evidence="4">The sequence shown here is derived from an EMBL/GenBank/DDBJ whole genome shotgun (WGS) entry which is preliminary data.</text>
</comment>
<dbReference type="GO" id="GO:0006310">
    <property type="term" value="P:DNA recombination"/>
    <property type="evidence" value="ECO:0007669"/>
    <property type="project" value="UniProtKB-KW"/>
</dbReference>
<dbReference type="GO" id="GO:0005524">
    <property type="term" value="F:ATP binding"/>
    <property type="evidence" value="ECO:0007669"/>
    <property type="project" value="UniProtKB-KW"/>
</dbReference>
<sequence>MFMSGPGGVGKTHVVRAVQKVMDLYGAAHKIKFTAPLGSCAALIKGSTLHSALKIKVNKKTKGLERSDNEYTVNLSIQQKMDLEEEWAEIDILVIDEVSLLGAELLAEIDQLLRFIKGDSRPFGGVIIVFSGDFYQLPPVQQTALYTPVVTEFRSKKSNERQYMARLGRLAWKQVDTVIELTEQNRMRDDLQYAEAVLRLRKRQCNDDDVALFNSRMMKSNKTNTGIGLGPDDPQYHSASLIVRTNKEREALNDAKTLSECKDRVICASRDFIDGHEIEDIGLRKFILNLNMTKFTSKGALPGFISVYRGMPVILRHHNPCPPLGIANGSQGSVADFAVETDKCGLNVLKWTLVHFPLSDVNLPGLPERHVLLSPIDSTFTTATPGCLSSDGTSKKVRVKRMQADYEIGFAVTGHSSQGKTLPVVVTDLNIGGSAAYVAASRPTTRQGLIILEEVCKGTLNKPLPHDLFLESKRLEALEHNTRVRHGFLNEPVIEVPDTEHALGIDEDMVKLRFNVSNKRKGPSAKESSNKKQKQIHSHEDQCDLPTVFPLTSWDSTDYSCAYDAMMSVFIVLFDFISKPDLQHLSHDSQLMKTFIALTQSMNRQSIESLNLVRNQMRDLLSQYSVDLPRWGPRLASFDRITSLLVNVRNILIERVCYCNMCGKVQSSDLWESSIGTVLTDTVWNNTYNHSSAAASTQDWLYALERGTCERAHKRETLIVDAIETCQCVVHATWEEMSYRLRPPILYIDIPEERHRSTIDILPTIHSKLANCEYHLQGIVYLGGAHYTTHICKQNQWYKHDGQKSGGSAIFIPSNTALSTSDESGRKVCGLFYAC</sequence>
<dbReference type="Proteomes" id="UP001362999">
    <property type="component" value="Unassembled WGS sequence"/>
</dbReference>
<dbReference type="EMBL" id="JAWWNJ010000092">
    <property type="protein sequence ID" value="KAK6997322.1"/>
    <property type="molecule type" value="Genomic_DNA"/>
</dbReference>
<keyword evidence="5" id="KW-1185">Reference proteome</keyword>
<gene>
    <name evidence="4" type="ORF">R3P38DRAFT_2563162</name>
</gene>
<accession>A0AAW0A1F3</accession>
<comment type="catalytic activity">
    <reaction evidence="1">
        <text>ATP + H2O = ADP + phosphate + H(+)</text>
        <dbReference type="Rhea" id="RHEA:13065"/>
        <dbReference type="ChEBI" id="CHEBI:15377"/>
        <dbReference type="ChEBI" id="CHEBI:15378"/>
        <dbReference type="ChEBI" id="CHEBI:30616"/>
        <dbReference type="ChEBI" id="CHEBI:43474"/>
        <dbReference type="ChEBI" id="CHEBI:456216"/>
        <dbReference type="EC" id="5.6.2.3"/>
    </reaction>
</comment>
<protein>
    <recommendedName>
        <fullName evidence="1">ATP-dependent DNA helicase</fullName>
        <ecNumber evidence="1">5.6.2.3</ecNumber>
    </recommendedName>
</protein>
<evidence type="ECO:0000256" key="2">
    <source>
        <dbReference type="SAM" id="MobiDB-lite"/>
    </source>
</evidence>
<dbReference type="GO" id="GO:0006281">
    <property type="term" value="P:DNA repair"/>
    <property type="evidence" value="ECO:0007669"/>
    <property type="project" value="UniProtKB-KW"/>
</dbReference>
<name>A0AAW0A1F3_9AGAR</name>
<dbReference type="GO" id="GO:0043139">
    <property type="term" value="F:5'-3' DNA helicase activity"/>
    <property type="evidence" value="ECO:0007669"/>
    <property type="project" value="UniProtKB-EC"/>
</dbReference>
<feature type="region of interest" description="Disordered" evidence="2">
    <location>
        <begin position="517"/>
        <end position="539"/>
    </location>
</feature>
<dbReference type="AlphaFoldDB" id="A0AAW0A1F3"/>
<evidence type="ECO:0000256" key="1">
    <source>
        <dbReference type="RuleBase" id="RU363044"/>
    </source>
</evidence>
<dbReference type="Gene3D" id="3.40.50.300">
    <property type="entry name" value="P-loop containing nucleotide triphosphate hydrolases"/>
    <property type="match status" value="1"/>
</dbReference>
<dbReference type="InterPro" id="IPR051055">
    <property type="entry name" value="PIF1_helicase"/>
</dbReference>
<dbReference type="PANTHER" id="PTHR47642">
    <property type="entry name" value="ATP-DEPENDENT DNA HELICASE"/>
    <property type="match status" value="1"/>
</dbReference>
<evidence type="ECO:0000259" key="3">
    <source>
        <dbReference type="Pfam" id="PF05970"/>
    </source>
</evidence>
<dbReference type="Pfam" id="PF05970">
    <property type="entry name" value="PIF1"/>
    <property type="match status" value="1"/>
</dbReference>
<dbReference type="InterPro" id="IPR027417">
    <property type="entry name" value="P-loop_NTPase"/>
</dbReference>
<dbReference type="EC" id="5.6.2.3" evidence="1"/>
<dbReference type="SUPFAM" id="SSF52540">
    <property type="entry name" value="P-loop containing nucleoside triphosphate hydrolases"/>
    <property type="match status" value="2"/>
</dbReference>
<organism evidence="4 5">
    <name type="scientific">Favolaschia claudopus</name>
    <dbReference type="NCBI Taxonomy" id="2862362"/>
    <lineage>
        <taxon>Eukaryota</taxon>
        <taxon>Fungi</taxon>
        <taxon>Dikarya</taxon>
        <taxon>Basidiomycota</taxon>
        <taxon>Agaricomycotina</taxon>
        <taxon>Agaricomycetes</taxon>
        <taxon>Agaricomycetidae</taxon>
        <taxon>Agaricales</taxon>
        <taxon>Marasmiineae</taxon>
        <taxon>Mycenaceae</taxon>
        <taxon>Favolaschia</taxon>
    </lineage>
</organism>
<dbReference type="PANTHER" id="PTHR47642:SF6">
    <property type="entry name" value="ATP-DEPENDENT DNA HELICASE"/>
    <property type="match status" value="1"/>
</dbReference>